<dbReference type="InterPro" id="IPR038312">
    <property type="entry name" value="DUF5063_sf"/>
</dbReference>
<name>A0ABX1X2K8_9BACT</name>
<accession>A0ABX1X2K8</accession>
<sequence>MKNLVQIIDGIAKYGLQTDLQIENKEKDLEQYLVDLYSQSFIIKFEFDNRDYPEFDKSQFPNVINNVRSNFGDFGFYHSVLNSTEILKDAETATGDAVDDLSDIIYDVLEIKWRIENNSVADGLWYFKLIFNGHTQQHLIDLLNFMKAKNG</sequence>
<gene>
    <name evidence="1" type="ORF">ELS83_21295</name>
</gene>
<protein>
    <submittedName>
        <fullName evidence="1">DUF5063 domain-containing protein</fullName>
    </submittedName>
</protein>
<evidence type="ECO:0000313" key="2">
    <source>
        <dbReference type="Proteomes" id="UP000732105"/>
    </source>
</evidence>
<reference evidence="1 2" key="1">
    <citation type="submission" date="2018-12" db="EMBL/GenBank/DDBJ databases">
        <title>Marinifilum JC070 sp. nov., a marine bacterium isolated from Yongle Blue Hole in the South China Sea.</title>
        <authorList>
            <person name="Fu T."/>
        </authorList>
    </citation>
    <scope>NUCLEOTIDE SEQUENCE [LARGE SCALE GENOMIC DNA]</scope>
    <source>
        <strain evidence="1 2">JC070</strain>
    </source>
</reference>
<evidence type="ECO:0000313" key="1">
    <source>
        <dbReference type="EMBL" id="NOU62329.1"/>
    </source>
</evidence>
<comment type="caution">
    <text evidence="1">The sequence shown here is derived from an EMBL/GenBank/DDBJ whole genome shotgun (WGS) entry which is preliminary data.</text>
</comment>
<proteinExistence type="predicted"/>
<dbReference type="EMBL" id="RZNH01000073">
    <property type="protein sequence ID" value="NOU62329.1"/>
    <property type="molecule type" value="Genomic_DNA"/>
</dbReference>
<dbReference type="Gene3D" id="1.20.120.1550">
    <property type="entry name" value="Protein of unknown function DUF5063"/>
    <property type="match status" value="1"/>
</dbReference>
<dbReference type="RefSeq" id="WP_171597578.1">
    <property type="nucleotide sequence ID" value="NZ_RZNH01000073.1"/>
</dbReference>
<organism evidence="1 2">
    <name type="scientific">Marinifilum caeruleilacunae</name>
    <dbReference type="NCBI Taxonomy" id="2499076"/>
    <lineage>
        <taxon>Bacteria</taxon>
        <taxon>Pseudomonadati</taxon>
        <taxon>Bacteroidota</taxon>
        <taxon>Bacteroidia</taxon>
        <taxon>Marinilabiliales</taxon>
        <taxon>Marinifilaceae</taxon>
    </lineage>
</organism>
<keyword evidence="2" id="KW-1185">Reference proteome</keyword>
<dbReference type="Proteomes" id="UP000732105">
    <property type="component" value="Unassembled WGS sequence"/>
</dbReference>